<dbReference type="RefSeq" id="WP_123408250.1">
    <property type="nucleotide sequence ID" value="NZ_MOBP01000012.1"/>
</dbReference>
<dbReference type="Pfam" id="PF01557">
    <property type="entry name" value="FAA_hydrolase"/>
    <property type="match status" value="1"/>
</dbReference>
<dbReference type="AlphaFoldDB" id="A0A423KG47"/>
<dbReference type="InterPro" id="IPR005959">
    <property type="entry name" value="Fumarylacetoacetase"/>
</dbReference>
<dbReference type="Pfam" id="PF09298">
    <property type="entry name" value="FAA_hydrolase_N"/>
    <property type="match status" value="1"/>
</dbReference>
<organism evidence="17 18">
    <name type="scientific">Pseudomonas frederiksbergensis</name>
    <dbReference type="NCBI Taxonomy" id="104087"/>
    <lineage>
        <taxon>Bacteria</taxon>
        <taxon>Pseudomonadati</taxon>
        <taxon>Pseudomonadota</taxon>
        <taxon>Gammaproteobacteria</taxon>
        <taxon>Pseudomonadales</taxon>
        <taxon>Pseudomonadaceae</taxon>
        <taxon>Pseudomonas</taxon>
    </lineage>
</organism>
<dbReference type="SUPFAM" id="SSF63433">
    <property type="entry name" value="Fumarylacetoacetate hydrolase, FAH, N-terminal domain"/>
    <property type="match status" value="1"/>
</dbReference>
<evidence type="ECO:0000256" key="11">
    <source>
        <dbReference type="ARBA" id="ARBA00023232"/>
    </source>
</evidence>
<sequence>MQLNHTHDITRRSWLEQANDSGSDFPLQNLPLCVFRRRGTADAWRGGIGIGDQIVDFAALHQTDCIKGLAADAVLAASAPTLNKLLELGPDAWKTLRHSLFELLETGSPHEQLVRKTLVAQVDAEHTVPVQIGDYTDFYTSLDHAVNCCRQFGIEVFPNFDWLPIGYHGRVSSIGVSGQKIFRPMGQSRPNPNAEPVYGPCQRLDYELEIGAVIGTGNSSGTSIPLASAQQHIFGLCILNDWSARDIQTWEMQPLGPFLAKNFATTLSPWIVTLEALIPYRTAWTRSPERPQPLSYLSAPENTEFGAFDIQLDVSIQSARQRDEGGKPRTLTHTSFRHQYWTLGQMVAHHTMGGCNLQSGDLLGSGTISGPAAGEAGALIELTVSGAEPVDIGDGELRGFLEDGDTVVFRGWCERQGFARIGFGLNYGTVVPFQPLK</sequence>
<dbReference type="NCBIfam" id="TIGR01266">
    <property type="entry name" value="fum_ac_acetase"/>
    <property type="match status" value="1"/>
</dbReference>
<feature type="binding site" evidence="14">
    <location>
        <position position="137"/>
    </location>
    <ligand>
        <name>Ca(2+)</name>
        <dbReference type="ChEBI" id="CHEBI:29108"/>
    </ligand>
</feature>
<keyword evidence="7" id="KW-0378">Hydrolase</keyword>
<feature type="binding site" evidence="13">
    <location>
        <position position="248"/>
    </location>
    <ligand>
        <name>substrate</name>
    </ligand>
</feature>
<feature type="binding site" evidence="13">
    <location>
        <position position="139"/>
    </location>
    <ligand>
        <name>substrate</name>
    </ligand>
</feature>
<feature type="binding site" evidence="14">
    <location>
        <position position="261"/>
    </location>
    <ligand>
        <name>Mg(2+)</name>
        <dbReference type="ChEBI" id="CHEBI:18420"/>
    </ligand>
</feature>
<feature type="binding site" evidence="14">
    <location>
        <position position="265"/>
    </location>
    <ligand>
        <name>Mg(2+)</name>
        <dbReference type="ChEBI" id="CHEBI:18420"/>
    </ligand>
</feature>
<evidence type="ECO:0000313" key="18">
    <source>
        <dbReference type="Proteomes" id="UP000283627"/>
    </source>
</evidence>
<comment type="similarity">
    <text evidence="4">Belongs to the hydratase/decarboxylase family.</text>
</comment>
<dbReference type="EC" id="3.7.1.2" evidence="5"/>
<feature type="binding site" evidence="14">
    <location>
        <position position="209"/>
    </location>
    <ligand>
        <name>Ca(2+)</name>
        <dbReference type="ChEBI" id="CHEBI:29108"/>
    </ligand>
</feature>
<dbReference type="PANTHER" id="PTHR43069:SF2">
    <property type="entry name" value="FUMARYLACETOACETASE"/>
    <property type="match status" value="1"/>
</dbReference>
<keyword evidence="10" id="KW-0828">Tyrosine catabolism</keyword>
<evidence type="ECO:0000256" key="6">
    <source>
        <dbReference type="ARBA" id="ARBA00022723"/>
    </source>
</evidence>
<dbReference type="Proteomes" id="UP000283627">
    <property type="component" value="Unassembled WGS sequence"/>
</dbReference>
<dbReference type="GO" id="GO:0046872">
    <property type="term" value="F:metal ion binding"/>
    <property type="evidence" value="ECO:0007669"/>
    <property type="project" value="UniProtKB-KW"/>
</dbReference>
<dbReference type="InterPro" id="IPR015377">
    <property type="entry name" value="Fumarylacetoacetase_N"/>
</dbReference>
<feature type="domain" description="Fumarylacetoacetase N-terminal" evidence="16">
    <location>
        <begin position="28"/>
        <end position="129"/>
    </location>
</feature>
<evidence type="ECO:0000256" key="1">
    <source>
        <dbReference type="ARBA" id="ARBA00001913"/>
    </source>
</evidence>
<evidence type="ECO:0000259" key="16">
    <source>
        <dbReference type="Pfam" id="PF09298"/>
    </source>
</evidence>
<evidence type="ECO:0000256" key="5">
    <source>
        <dbReference type="ARBA" id="ARBA00012094"/>
    </source>
</evidence>
<dbReference type="InterPro" id="IPR036462">
    <property type="entry name" value="Fumarylacetoacetase_N_sf"/>
</dbReference>
<feature type="binding site" evidence="14">
    <location>
        <position position="241"/>
    </location>
    <ligand>
        <name>Ca(2+)</name>
        <dbReference type="ChEBI" id="CHEBI:29108"/>
    </ligand>
</feature>
<dbReference type="PANTHER" id="PTHR43069">
    <property type="entry name" value="FUMARYLACETOACETASE"/>
    <property type="match status" value="1"/>
</dbReference>
<proteinExistence type="inferred from homology"/>
<evidence type="ECO:0000256" key="9">
    <source>
        <dbReference type="ARBA" id="ARBA00022842"/>
    </source>
</evidence>
<dbReference type="Gene3D" id="2.30.30.230">
    <property type="entry name" value="Fumarylacetoacetase, N-terminal domain"/>
    <property type="match status" value="1"/>
</dbReference>
<evidence type="ECO:0000256" key="13">
    <source>
        <dbReference type="PIRSR" id="PIRSR605959-2"/>
    </source>
</evidence>
<accession>A0A423KG47</accession>
<feature type="binding site" evidence="14">
    <location>
        <position position="241"/>
    </location>
    <ligand>
        <name>Mg(2+)</name>
        <dbReference type="ChEBI" id="CHEBI:18420"/>
    </ligand>
</feature>
<evidence type="ECO:0000256" key="12">
    <source>
        <dbReference type="PIRSR" id="PIRSR605959-1"/>
    </source>
</evidence>
<dbReference type="Gene3D" id="3.90.850.10">
    <property type="entry name" value="Fumarylacetoacetase-like, C-terminal domain"/>
    <property type="match status" value="1"/>
</dbReference>
<keyword evidence="6 14" id="KW-0479">Metal-binding</keyword>
<feature type="binding site" evidence="13">
    <location>
        <position position="367"/>
    </location>
    <ligand>
        <name>substrate</name>
    </ligand>
</feature>
<keyword evidence="11" id="KW-0585">Phenylalanine catabolism</keyword>
<comment type="pathway">
    <text evidence="3">Amino-acid degradation; L-phenylalanine degradation; acetoacetate and fumarate from L-phenylalanine: step 6/6.</text>
</comment>
<reference evidence="17 18" key="1">
    <citation type="submission" date="2016-10" db="EMBL/GenBank/DDBJ databases">
        <title>Comparative genome analysis of multiple Pseudomonas spp. focuses on biocontrol and plant growth promoting traits.</title>
        <authorList>
            <person name="Tao X.-Y."/>
            <person name="Taylor C.G."/>
        </authorList>
    </citation>
    <scope>NUCLEOTIDE SEQUENCE [LARGE SCALE GENOMIC DNA]</scope>
    <source>
        <strain evidence="17 18">39A2</strain>
    </source>
</reference>
<evidence type="ECO:0000313" key="17">
    <source>
        <dbReference type="EMBL" id="RON51785.1"/>
    </source>
</evidence>
<dbReference type="GO" id="GO:0006572">
    <property type="term" value="P:L-tyrosine catabolic process"/>
    <property type="evidence" value="ECO:0007669"/>
    <property type="project" value="UniProtKB-KW"/>
</dbReference>
<dbReference type="OrthoDB" id="9805307at2"/>
<name>A0A423KG47_9PSED</name>
<feature type="active site" description="Proton acceptor" evidence="12">
    <location>
        <position position="144"/>
    </location>
</feature>
<feature type="binding site" evidence="14">
    <location>
        <position position="207"/>
    </location>
    <ligand>
        <name>Ca(2+)</name>
        <dbReference type="ChEBI" id="CHEBI:29108"/>
    </ligand>
</feature>
<evidence type="ECO:0000256" key="4">
    <source>
        <dbReference type="ARBA" id="ARBA00010715"/>
    </source>
</evidence>
<comment type="caution">
    <text evidence="17">The sequence shown here is derived from an EMBL/GenBank/DDBJ whole genome shotgun (WGS) entry which is preliminary data.</text>
</comment>
<evidence type="ECO:0000256" key="3">
    <source>
        <dbReference type="ARBA" id="ARBA00004782"/>
    </source>
</evidence>
<comment type="cofactor">
    <cofactor evidence="2 14">
        <name>Mg(2+)</name>
        <dbReference type="ChEBI" id="CHEBI:18420"/>
    </cofactor>
</comment>
<dbReference type="SUPFAM" id="SSF56529">
    <property type="entry name" value="FAH"/>
    <property type="match status" value="1"/>
</dbReference>
<evidence type="ECO:0000256" key="10">
    <source>
        <dbReference type="ARBA" id="ARBA00022878"/>
    </source>
</evidence>
<keyword evidence="8 14" id="KW-0106">Calcium</keyword>
<gene>
    <name evidence="17" type="ORF">BK665_18130</name>
</gene>
<dbReference type="EMBL" id="MOBP01000012">
    <property type="protein sequence ID" value="RON51785.1"/>
    <property type="molecule type" value="Genomic_DNA"/>
</dbReference>
<keyword evidence="9 14" id="KW-0460">Magnesium</keyword>
<dbReference type="InterPro" id="IPR036663">
    <property type="entry name" value="Fumarylacetoacetase_C_sf"/>
</dbReference>
<evidence type="ECO:0000256" key="14">
    <source>
        <dbReference type="PIRSR" id="PIRSR605959-3"/>
    </source>
</evidence>
<dbReference type="GO" id="GO:0006559">
    <property type="term" value="P:L-phenylalanine catabolic process"/>
    <property type="evidence" value="ECO:0007669"/>
    <property type="project" value="UniProtKB-UniPathway"/>
</dbReference>
<evidence type="ECO:0000256" key="7">
    <source>
        <dbReference type="ARBA" id="ARBA00022801"/>
    </source>
</evidence>
<dbReference type="UniPathway" id="UPA00139">
    <property type="reaction ID" value="UER00341"/>
</dbReference>
<evidence type="ECO:0000256" key="8">
    <source>
        <dbReference type="ARBA" id="ARBA00022837"/>
    </source>
</evidence>
<feature type="domain" description="Fumarylacetoacetase-like C-terminal" evidence="15">
    <location>
        <begin position="141"/>
        <end position="410"/>
    </location>
</feature>
<protein>
    <recommendedName>
        <fullName evidence="5">fumarylacetoacetase</fullName>
        <ecNumber evidence="5">3.7.1.2</ecNumber>
    </recommendedName>
</protein>
<dbReference type="GO" id="GO:1902000">
    <property type="term" value="P:homogentisate catabolic process"/>
    <property type="evidence" value="ECO:0007669"/>
    <property type="project" value="TreeGrafter"/>
</dbReference>
<evidence type="ECO:0000259" key="15">
    <source>
        <dbReference type="Pfam" id="PF01557"/>
    </source>
</evidence>
<dbReference type="GO" id="GO:0004334">
    <property type="term" value="F:fumarylacetoacetase activity"/>
    <property type="evidence" value="ECO:0007669"/>
    <property type="project" value="UniProtKB-EC"/>
</dbReference>
<evidence type="ECO:0000256" key="2">
    <source>
        <dbReference type="ARBA" id="ARBA00001946"/>
    </source>
</evidence>
<comment type="cofactor">
    <cofactor evidence="1 14">
        <name>Ca(2+)</name>
        <dbReference type="ChEBI" id="CHEBI:29108"/>
    </cofactor>
</comment>
<dbReference type="InterPro" id="IPR011234">
    <property type="entry name" value="Fumarylacetoacetase-like_C"/>
</dbReference>